<sequence>LVLDKTKFRWITNGRWSVWSNGLGCRGRSGDLGSIHSKVIFSVWGIKKNVITVRLPSCCHHHITLMLSPSSHPHVITVTSPSCYHRHITIMLSPSHH</sequence>
<evidence type="ECO:0000313" key="1">
    <source>
        <dbReference type="EMBL" id="CEK70169.1"/>
    </source>
</evidence>
<proteinExistence type="predicted"/>
<name>A0A0B6ZND7_9EUPU</name>
<dbReference type="EMBL" id="HACG01023304">
    <property type="protein sequence ID" value="CEK70169.1"/>
    <property type="molecule type" value="Transcribed_RNA"/>
</dbReference>
<feature type="non-terminal residue" evidence="1">
    <location>
        <position position="1"/>
    </location>
</feature>
<feature type="non-terminal residue" evidence="1">
    <location>
        <position position="97"/>
    </location>
</feature>
<dbReference type="AlphaFoldDB" id="A0A0B6ZND7"/>
<gene>
    <name evidence="1" type="primary">ORF73107</name>
</gene>
<reference evidence="1" key="1">
    <citation type="submission" date="2014-12" db="EMBL/GenBank/DDBJ databases">
        <title>Insight into the proteome of Arion vulgaris.</title>
        <authorList>
            <person name="Aradska J."/>
            <person name="Bulat T."/>
            <person name="Smidak R."/>
            <person name="Sarate P."/>
            <person name="Gangsoo J."/>
            <person name="Sialana F."/>
            <person name="Bilban M."/>
            <person name="Lubec G."/>
        </authorList>
    </citation>
    <scope>NUCLEOTIDE SEQUENCE</scope>
    <source>
        <tissue evidence="1">Skin</tissue>
    </source>
</reference>
<protein>
    <submittedName>
        <fullName evidence="1">Uncharacterized protein</fullName>
    </submittedName>
</protein>
<accession>A0A0B6ZND7</accession>
<organism evidence="1">
    <name type="scientific">Arion vulgaris</name>
    <dbReference type="NCBI Taxonomy" id="1028688"/>
    <lineage>
        <taxon>Eukaryota</taxon>
        <taxon>Metazoa</taxon>
        <taxon>Spiralia</taxon>
        <taxon>Lophotrochozoa</taxon>
        <taxon>Mollusca</taxon>
        <taxon>Gastropoda</taxon>
        <taxon>Heterobranchia</taxon>
        <taxon>Euthyneura</taxon>
        <taxon>Panpulmonata</taxon>
        <taxon>Eupulmonata</taxon>
        <taxon>Stylommatophora</taxon>
        <taxon>Helicina</taxon>
        <taxon>Arionoidea</taxon>
        <taxon>Arionidae</taxon>
        <taxon>Arion</taxon>
    </lineage>
</organism>